<dbReference type="InterPro" id="IPR025110">
    <property type="entry name" value="AMP-bd_C"/>
</dbReference>
<dbReference type="EMBL" id="LNZC01000027">
    <property type="protein sequence ID" value="KTD76972.1"/>
    <property type="molecule type" value="Genomic_DNA"/>
</dbReference>
<dbReference type="Pfam" id="PF00501">
    <property type="entry name" value="AMP-binding"/>
    <property type="match status" value="1"/>
</dbReference>
<keyword evidence="3" id="KW-0597">Phosphoprotein</keyword>
<name>A0A0W1A6H3_9GAMM</name>
<dbReference type="PANTHER" id="PTHR45527">
    <property type="entry name" value="NONRIBOSOMAL PEPTIDE SYNTHETASE"/>
    <property type="match status" value="1"/>
</dbReference>
<dbReference type="InterPro" id="IPR001242">
    <property type="entry name" value="Condensation_dom"/>
</dbReference>
<reference evidence="5 6" key="1">
    <citation type="submission" date="2015-11" db="EMBL/GenBank/DDBJ databases">
        <title>Genomic analysis of 38 Legionella species identifies large and diverse effector repertoires.</title>
        <authorList>
            <person name="Burstein D."/>
            <person name="Amaro F."/>
            <person name="Zusman T."/>
            <person name="Lifshitz Z."/>
            <person name="Cohen O."/>
            <person name="Gilbert J.A."/>
            <person name="Pupko T."/>
            <person name="Shuman H.A."/>
            <person name="Segal G."/>
        </authorList>
    </citation>
    <scope>NUCLEOTIDE SEQUENCE [LARGE SCALE GENOMIC DNA]</scope>
    <source>
        <strain evidence="5 6">ATCC 49508</strain>
    </source>
</reference>
<keyword evidence="2" id="KW-0596">Phosphopantetheine</keyword>
<dbReference type="CDD" id="cd05930">
    <property type="entry name" value="A_NRPS"/>
    <property type="match status" value="1"/>
</dbReference>
<dbReference type="PROSITE" id="PS00455">
    <property type="entry name" value="AMP_BINDING"/>
    <property type="match status" value="1"/>
</dbReference>
<dbReference type="GO" id="GO:0031177">
    <property type="term" value="F:phosphopantetheine binding"/>
    <property type="evidence" value="ECO:0007669"/>
    <property type="project" value="TreeGrafter"/>
</dbReference>
<accession>A0A0W1A6H3</accession>
<dbReference type="Proteomes" id="UP000054662">
    <property type="component" value="Unassembled WGS sequence"/>
</dbReference>
<dbReference type="InterPro" id="IPR036736">
    <property type="entry name" value="ACP-like_sf"/>
</dbReference>
<dbReference type="Pfam" id="PF13193">
    <property type="entry name" value="AMP-binding_C"/>
    <property type="match status" value="1"/>
</dbReference>
<dbReference type="PANTHER" id="PTHR45527:SF1">
    <property type="entry name" value="FATTY ACID SYNTHASE"/>
    <property type="match status" value="1"/>
</dbReference>
<dbReference type="GO" id="GO:0043041">
    <property type="term" value="P:amino acid activation for nonribosomal peptide biosynthetic process"/>
    <property type="evidence" value="ECO:0007669"/>
    <property type="project" value="TreeGrafter"/>
</dbReference>
<dbReference type="Pfam" id="PF00668">
    <property type="entry name" value="Condensation"/>
    <property type="match status" value="1"/>
</dbReference>
<dbReference type="Gene3D" id="3.30.559.30">
    <property type="entry name" value="Nonribosomal peptide synthetase, condensation domain"/>
    <property type="match status" value="1"/>
</dbReference>
<dbReference type="PROSITE" id="PS00012">
    <property type="entry name" value="PHOSPHOPANTETHEINE"/>
    <property type="match status" value="1"/>
</dbReference>
<evidence type="ECO:0000313" key="6">
    <source>
        <dbReference type="Proteomes" id="UP000054662"/>
    </source>
</evidence>
<evidence type="ECO:0000256" key="2">
    <source>
        <dbReference type="ARBA" id="ARBA00022450"/>
    </source>
</evidence>
<dbReference type="FunFam" id="3.40.50.980:FF:000001">
    <property type="entry name" value="Non-ribosomal peptide synthetase"/>
    <property type="match status" value="1"/>
</dbReference>
<dbReference type="SUPFAM" id="SSF52777">
    <property type="entry name" value="CoA-dependent acyltransferases"/>
    <property type="match status" value="2"/>
</dbReference>
<dbReference type="InterPro" id="IPR006162">
    <property type="entry name" value="Ppantetheine_attach_site"/>
</dbReference>
<proteinExistence type="predicted"/>
<dbReference type="InterPro" id="IPR023213">
    <property type="entry name" value="CAT-like_dom_sf"/>
</dbReference>
<dbReference type="Gene3D" id="3.40.50.980">
    <property type="match status" value="2"/>
</dbReference>
<dbReference type="Pfam" id="PF00550">
    <property type="entry name" value="PP-binding"/>
    <property type="match status" value="1"/>
</dbReference>
<dbReference type="PRINTS" id="PR00154">
    <property type="entry name" value="AMPBINDING"/>
</dbReference>
<keyword evidence="6" id="KW-1185">Reference proteome</keyword>
<dbReference type="STRING" id="45076.Lwor_2197"/>
<dbReference type="Gene3D" id="3.30.559.10">
    <property type="entry name" value="Chloramphenicol acetyltransferase-like domain"/>
    <property type="match status" value="1"/>
</dbReference>
<evidence type="ECO:0000256" key="3">
    <source>
        <dbReference type="ARBA" id="ARBA00022553"/>
    </source>
</evidence>
<evidence type="ECO:0000313" key="5">
    <source>
        <dbReference type="EMBL" id="KTD76972.1"/>
    </source>
</evidence>
<dbReference type="InterPro" id="IPR045851">
    <property type="entry name" value="AMP-bd_C_sf"/>
</dbReference>
<keyword evidence="5" id="KW-0413">Isomerase</keyword>
<comment type="caution">
    <text evidence="5">The sequence shown here is derived from an EMBL/GenBank/DDBJ whole genome shotgun (WGS) entry which is preliminary data.</text>
</comment>
<dbReference type="GO" id="GO:0047462">
    <property type="term" value="F:phenylalanine racemase (ATP-hydrolyzing) activity"/>
    <property type="evidence" value="ECO:0007669"/>
    <property type="project" value="UniProtKB-EC"/>
</dbReference>
<dbReference type="PATRIC" id="fig|45076.6.peg.2408"/>
<dbReference type="AlphaFoldDB" id="A0A0W1A6H3"/>
<feature type="domain" description="Carrier" evidence="4">
    <location>
        <begin position="537"/>
        <end position="612"/>
    </location>
</feature>
<dbReference type="InterPro" id="IPR020845">
    <property type="entry name" value="AMP-binding_CS"/>
</dbReference>
<evidence type="ECO:0000256" key="1">
    <source>
        <dbReference type="ARBA" id="ARBA00001957"/>
    </source>
</evidence>
<dbReference type="SUPFAM" id="SSF47336">
    <property type="entry name" value="ACP-like"/>
    <property type="match status" value="1"/>
</dbReference>
<gene>
    <name evidence="5" type="ORF">Lwor_2197</name>
</gene>
<dbReference type="InterPro" id="IPR020459">
    <property type="entry name" value="AMP-binding"/>
</dbReference>
<dbReference type="FunFam" id="3.40.50.12780:FF:000012">
    <property type="entry name" value="Non-ribosomal peptide synthetase"/>
    <property type="match status" value="1"/>
</dbReference>
<dbReference type="InterPro" id="IPR000873">
    <property type="entry name" value="AMP-dep_synth/lig_dom"/>
</dbReference>
<dbReference type="NCBIfam" id="TIGR01733">
    <property type="entry name" value="AA-adenyl-dom"/>
    <property type="match status" value="1"/>
</dbReference>
<dbReference type="PROSITE" id="PS50075">
    <property type="entry name" value="CARRIER"/>
    <property type="match status" value="1"/>
</dbReference>
<dbReference type="FunFam" id="3.30.300.30:FF:000010">
    <property type="entry name" value="Enterobactin synthetase component F"/>
    <property type="match status" value="1"/>
</dbReference>
<comment type="cofactor">
    <cofactor evidence="1">
        <name>pantetheine 4'-phosphate</name>
        <dbReference type="ChEBI" id="CHEBI:47942"/>
    </cofactor>
</comment>
<evidence type="ECO:0000259" key="4">
    <source>
        <dbReference type="PROSITE" id="PS50075"/>
    </source>
</evidence>
<dbReference type="Gene3D" id="3.30.300.30">
    <property type="match status" value="1"/>
</dbReference>
<dbReference type="Gene3D" id="2.30.38.10">
    <property type="entry name" value="Luciferase, Domain 3"/>
    <property type="match status" value="1"/>
</dbReference>
<dbReference type="OrthoDB" id="9757559at2"/>
<dbReference type="SUPFAM" id="SSF56801">
    <property type="entry name" value="Acetyl-CoA synthetase-like"/>
    <property type="match status" value="1"/>
</dbReference>
<dbReference type="Gene3D" id="1.10.1200.10">
    <property type="entry name" value="ACP-like"/>
    <property type="match status" value="1"/>
</dbReference>
<dbReference type="InterPro" id="IPR010071">
    <property type="entry name" value="AA_adenyl_dom"/>
</dbReference>
<dbReference type="RefSeq" id="WP_058493957.1">
    <property type="nucleotide sequence ID" value="NZ_CBCRUR010000008.1"/>
</dbReference>
<dbReference type="GO" id="GO:0005737">
    <property type="term" value="C:cytoplasm"/>
    <property type="evidence" value="ECO:0007669"/>
    <property type="project" value="TreeGrafter"/>
</dbReference>
<dbReference type="GO" id="GO:0044550">
    <property type="term" value="P:secondary metabolite biosynthetic process"/>
    <property type="evidence" value="ECO:0007669"/>
    <property type="project" value="UniProtKB-ARBA"/>
</dbReference>
<dbReference type="EC" id="5.1.1.11" evidence="5"/>
<protein>
    <submittedName>
        <fullName evidence="5">Non-ribosomal peptide synthetase</fullName>
        <ecNumber evidence="5">5.1.1.11</ecNumber>
    </submittedName>
</protein>
<organism evidence="5 6">
    <name type="scientific">Legionella worsleiensis</name>
    <dbReference type="NCBI Taxonomy" id="45076"/>
    <lineage>
        <taxon>Bacteria</taxon>
        <taxon>Pseudomonadati</taxon>
        <taxon>Pseudomonadota</taxon>
        <taxon>Gammaproteobacteria</taxon>
        <taxon>Legionellales</taxon>
        <taxon>Legionellaceae</taxon>
        <taxon>Legionella</taxon>
    </lineage>
</organism>
<dbReference type="InterPro" id="IPR009081">
    <property type="entry name" value="PP-bd_ACP"/>
</dbReference>
<sequence length="1093" mass="125539">MEELKNNTLILVKKETNVPLHSNLSSLFEEQAILRPNHTALIFDNLSLTYSELNEKANQLAHYLRNFSGNKKIKIALCMQPSFDLLIAILGIIKAGSTYIPLDPDNPVSRIKYILEDTKADVLLTQSAELQLFSEVNVHKWCFDKQRSELTAYPVCNPQPINEPDDLAYIIYTSGSTGTPKGVMITHSNVLYFIHWFSKALEVCAADIFDFSSSVSFDFAVATTLFPMMQGAQIVICPPQTKKDPYLYMNHLARHHVTVAKLTPAHFRNLKEAVLHEKKYLNLRYIVFGGDSLFRKDIEEWLNHFPRHVMFCEYGPTEATVATSWLKVDSSTINQFHDKIPIGWPALNTQLYILDDNLHPVPCGEIAELYIGGKGVAKGYLNRKESTEKSFIKDPFSDNPADRLYKTGDFCRFLANGAIEFVERKDNQVKIRGFRVQTEEIEACFMAYPGIREVAVIARDPNTFSTTEKQLIAYYVPHHAQEVDENELRVYLRAHLPEYMVPVFFVMLQTLPLSANGKIDRQKLPEFPSVTTNDEPFTGSDMERRLKSIWEQGLNITNIRVDDNFFDLGGNSLLAARILTKIRNGLKKDILLKDLYNFPTIMSLALRIEQADSFTSAGERVLSAASKNQIIPLSELQFLFWLMRTFYPNAKILNVIDRKRLKGSLDIKCLNVALSWVCKNDPILGYRIRRFAPIQHVQKLPEPQIEEISLQGLSVAQQEAQLARSLDFMHHYSWKSKGYLFKLRLFRLDEHLYELHLAMSHLISDELSTDVFFNSLSHYYNLSLHHKEIALYSDRVQFKDYVLNSIEKNQHELQKNQEFWESYLQDIPYLYFPDEFVLKKGRALNTCSFNISEEMLEQLKRCSSHYGLAITDSLTAAVSRALKSYISENKNQLIAINLVKSTRDDEEYDSAIGLFVRSDILKINLAHSTDLLELSREVQRAIAQTAAHQSCPVIVKLGCLLKKGWCNRPISTKLMGFFATIYSRLFARYRLDYRILNMFFRVFLASKADSFFVNVNIMNHFIGPKRNSPLFSLDSIPTKTHELERQVDKNILNIGFERDNENNAHLTLCGNFTHSFLERLGQDVVEAVSQFKL</sequence>